<keyword evidence="8" id="KW-1185">Reference proteome</keyword>
<dbReference type="Pfam" id="PF02608">
    <property type="entry name" value="Bmp"/>
    <property type="match status" value="1"/>
</dbReference>
<comment type="subcellular location">
    <subcellularLocation>
        <location evidence="1">Cell membrane</location>
        <topology evidence="1">Lipid-anchor</topology>
    </subcellularLocation>
</comment>
<comment type="similarity">
    <text evidence="2">Belongs to the BMP lipoprotein family.</text>
</comment>
<protein>
    <submittedName>
        <fullName evidence="7">Purine-binding protein</fullName>
    </submittedName>
</protein>
<dbReference type="SUPFAM" id="SSF53822">
    <property type="entry name" value="Periplasmic binding protein-like I"/>
    <property type="match status" value="1"/>
</dbReference>
<evidence type="ECO:0000256" key="3">
    <source>
        <dbReference type="ARBA" id="ARBA00022475"/>
    </source>
</evidence>
<dbReference type="KEGG" id="asoc:CB4_03376"/>
<accession>A0A0U4WL69</accession>
<dbReference type="PANTHER" id="PTHR34296">
    <property type="entry name" value="TRANSCRIPTIONAL ACTIVATOR PROTEIN MED"/>
    <property type="match status" value="1"/>
</dbReference>
<dbReference type="Gene3D" id="3.40.50.2300">
    <property type="match status" value="2"/>
</dbReference>
<dbReference type="Proteomes" id="UP000217696">
    <property type="component" value="Chromosome"/>
</dbReference>
<sequence length="371" mass="41303">MKNPESPDFFLQFLHFYPCKRNVYNMNRVIGKGMGVIMKKIVIMVLFLLLVGCVPHGQSAMNQSVSQAIVPLKVGLLVDGKIYDQGWDGQAYRGLKAIERTYQAQVECIQDADQPDVQWREAKRLADSRYDLIFGNGRSFEAVFNKLAVSYPKTRFVFFNGKAQGENVSAINFTPESTGYFSGMIAGTMTKSHKVGLIPAYQSMREVKPFIAAVKEQNPNNEVLVQDVKSWSDGKKAGEIARKMIKEGADVLAPMGDGFNIDVIMEAHHAGQLAVGYISDQYFVSKNTVITSVVQNLSSLYVRIFEQYQSGALKSGDVEVDFADGAQQLGTFSPTVPDEVRRKINKKLEEYEHGAFVLDKQTGQPVSNPEK</sequence>
<evidence type="ECO:0000313" key="8">
    <source>
        <dbReference type="Proteomes" id="UP000217696"/>
    </source>
</evidence>
<keyword evidence="4" id="KW-0732">Signal</keyword>
<name>A0A0U4WL69_9BACL</name>
<evidence type="ECO:0000313" key="7">
    <source>
        <dbReference type="EMBL" id="BAU29195.1"/>
    </source>
</evidence>
<keyword evidence="3" id="KW-1003">Cell membrane</keyword>
<dbReference type="GO" id="GO:0005886">
    <property type="term" value="C:plasma membrane"/>
    <property type="evidence" value="ECO:0007669"/>
    <property type="project" value="UniProtKB-SubCell"/>
</dbReference>
<gene>
    <name evidence="7" type="ORF">CB4_03376</name>
</gene>
<proteinExistence type="inferred from homology"/>
<dbReference type="InterPro" id="IPR003760">
    <property type="entry name" value="PnrA-like"/>
</dbReference>
<evidence type="ECO:0000256" key="2">
    <source>
        <dbReference type="ARBA" id="ARBA00008610"/>
    </source>
</evidence>
<reference evidence="7 8" key="1">
    <citation type="submission" date="2015-12" db="EMBL/GenBank/DDBJ databases">
        <title>Genome sequence of Aneurinibacillus soli.</title>
        <authorList>
            <person name="Lee J.S."/>
            <person name="Lee K.C."/>
            <person name="Kim K.K."/>
            <person name="Lee B.W."/>
        </authorList>
    </citation>
    <scope>NUCLEOTIDE SEQUENCE [LARGE SCALE GENOMIC DNA]</scope>
    <source>
        <strain evidence="7 8">CB4</strain>
    </source>
</reference>
<dbReference type="EMBL" id="AP017312">
    <property type="protein sequence ID" value="BAU29195.1"/>
    <property type="molecule type" value="Genomic_DNA"/>
</dbReference>
<dbReference type="InterPro" id="IPR028082">
    <property type="entry name" value="Peripla_BP_I"/>
</dbReference>
<dbReference type="InterPro" id="IPR050957">
    <property type="entry name" value="BMP_lipoprotein"/>
</dbReference>
<keyword evidence="5" id="KW-0472">Membrane</keyword>
<keyword evidence="6" id="KW-0449">Lipoprotein</keyword>
<organism evidence="7 8">
    <name type="scientific">Aneurinibacillus soli</name>
    <dbReference type="NCBI Taxonomy" id="1500254"/>
    <lineage>
        <taxon>Bacteria</taxon>
        <taxon>Bacillati</taxon>
        <taxon>Bacillota</taxon>
        <taxon>Bacilli</taxon>
        <taxon>Bacillales</taxon>
        <taxon>Paenibacillaceae</taxon>
        <taxon>Aneurinibacillus group</taxon>
        <taxon>Aneurinibacillus</taxon>
    </lineage>
</organism>
<evidence type="ECO:0000256" key="5">
    <source>
        <dbReference type="ARBA" id="ARBA00023136"/>
    </source>
</evidence>
<evidence type="ECO:0000256" key="1">
    <source>
        <dbReference type="ARBA" id="ARBA00004193"/>
    </source>
</evidence>
<dbReference type="PANTHER" id="PTHR34296:SF2">
    <property type="entry name" value="ABC TRANSPORTER GUANOSINE-BINDING PROTEIN NUPN"/>
    <property type="match status" value="1"/>
</dbReference>
<evidence type="ECO:0000256" key="6">
    <source>
        <dbReference type="ARBA" id="ARBA00023288"/>
    </source>
</evidence>
<dbReference type="AlphaFoldDB" id="A0A0U4WL69"/>
<evidence type="ECO:0000256" key="4">
    <source>
        <dbReference type="ARBA" id="ARBA00022729"/>
    </source>
</evidence>